<evidence type="ECO:0000259" key="1">
    <source>
        <dbReference type="Pfam" id="PF04738"/>
    </source>
</evidence>
<dbReference type="InterPro" id="IPR006827">
    <property type="entry name" value="Lant_deHydtase_N"/>
</dbReference>
<feature type="domain" description="Lantibiotic dehydratase N-terminal" evidence="1">
    <location>
        <begin position="46"/>
        <end position="697"/>
    </location>
</feature>
<organism evidence="3 4">
    <name type="scientific">Nonomuraea rosea</name>
    <dbReference type="NCBI Taxonomy" id="638574"/>
    <lineage>
        <taxon>Bacteria</taxon>
        <taxon>Bacillati</taxon>
        <taxon>Actinomycetota</taxon>
        <taxon>Actinomycetes</taxon>
        <taxon>Streptosporangiales</taxon>
        <taxon>Streptosporangiaceae</taxon>
        <taxon>Nonomuraea</taxon>
    </lineage>
</organism>
<evidence type="ECO:0000259" key="2">
    <source>
        <dbReference type="Pfam" id="PF14028"/>
    </source>
</evidence>
<feature type="domain" description="Thiopeptide-type bacteriocin biosynthesis" evidence="2">
    <location>
        <begin position="763"/>
        <end position="1013"/>
    </location>
</feature>
<dbReference type="Proteomes" id="UP001500630">
    <property type="component" value="Unassembled WGS sequence"/>
</dbReference>
<keyword evidence="4" id="KW-1185">Reference proteome</keyword>
<evidence type="ECO:0000313" key="3">
    <source>
        <dbReference type="EMBL" id="GAA3550212.1"/>
    </source>
</evidence>
<gene>
    <name evidence="3" type="ORF">GCM10022419_033080</name>
</gene>
<protein>
    <submittedName>
        <fullName evidence="3">Lantibiotic dehydratase</fullName>
    </submittedName>
</protein>
<sequence>MYRCLDAAVLRAPAWHPDQQSGPWPDLTGPQARPASWRAWLADTWQRPGFAAAVEQASPDLARRVRGICAGRPMSDPGVRRAVLSVMRYLLRASGRATPFGLFAGVAPARLSTATNLPAVRIGDAHRPVARVTAEWLSAVVQRLESETTLRRRMTVMANNLVFERDDRLVLEHRASIVPGGAPGEVSLRATGPVREALRLARDPLPVADLINRLSVVSPRTPETVINALVAELVTQRLLLTCLRPPMTTPDPLGHLLHELAAAKADEIGEVADIVKGLHAIADELAQHDRAPAATAGDHRARASAAMAAIHRTTRSPFAVDLRLDAEVTVPVAVAAEAAQAAAALVRLAHCPALNAGWVAWHARFLDRYGPRALVPLRDIVDADIGLGYPPGYGDDTHASGRETLTDRDRNLLALAHNAAMRRQREILLDDDMITCLGAAAPDAPVQPTTEVTVRIDAPTAQALAEGRFTLVIAGASRSAGTITGRFLDLLEDEDRQRMTALYANLPTGTRDALAVQLAAPAPYTSTENVARAPLVLAHILPIGDHPAGDGTQLLTLADLAVTADLHGIYLVSLSRRQTVEPVILNAVNLIQHTHPLVRFLLEAPHALQIPCAGFHWGAAAALPFVPALRYRRTILSPARWRLTAADVPAPSEHWQEWDRAFAAWRTMVALPGTVCLGGGDQHLRLNLGEPAHRALLRAQVDRAGTAVLRAAPDPDAAGWIGGFPHEITIPLAATGRAAEPPQLASEVTARDHGHLPGQHGRISLKLYGHPDRHDALLTRHLPRLADELGSDAQWWFLRYHDPGHHLRIRLTVPVERFTDAAAHVTVWSEQVRQAALTAHVQWDTYFPEATRFGGPAAMDAVETYFAADSATAVTQLIAITSQGGPNLHAMTAASLLDIASAFLGDTATAMRWLIRHTQADASPPERAIYDQAIRLARPDDHEALAAHLAGGQIVSCWARRRQTLTAYRHVLEKTGTLPPAAVLPDLLHLHHVRMAGTSLASERACLHLARAAALSWSARPRKSRP</sequence>
<dbReference type="RefSeq" id="WP_345562625.1">
    <property type="nucleotide sequence ID" value="NZ_BAABDQ010000006.1"/>
</dbReference>
<accession>A0ABP6WH69</accession>
<reference evidence="4" key="1">
    <citation type="journal article" date="2019" name="Int. J. Syst. Evol. Microbiol.">
        <title>The Global Catalogue of Microorganisms (GCM) 10K type strain sequencing project: providing services to taxonomists for standard genome sequencing and annotation.</title>
        <authorList>
            <consortium name="The Broad Institute Genomics Platform"/>
            <consortium name="The Broad Institute Genome Sequencing Center for Infectious Disease"/>
            <person name="Wu L."/>
            <person name="Ma J."/>
        </authorList>
    </citation>
    <scope>NUCLEOTIDE SEQUENCE [LARGE SCALE GENOMIC DNA]</scope>
    <source>
        <strain evidence="4">JCM 17326</strain>
    </source>
</reference>
<proteinExistence type="predicted"/>
<dbReference type="Pfam" id="PF04738">
    <property type="entry name" value="Lant_dehydr_N"/>
    <property type="match status" value="1"/>
</dbReference>
<dbReference type="EMBL" id="BAABDQ010000006">
    <property type="protein sequence ID" value="GAA3550212.1"/>
    <property type="molecule type" value="Genomic_DNA"/>
</dbReference>
<dbReference type="InterPro" id="IPR023809">
    <property type="entry name" value="Thiopep_bacteriocin_synth_dom"/>
</dbReference>
<comment type="caution">
    <text evidence="3">The sequence shown here is derived from an EMBL/GenBank/DDBJ whole genome shotgun (WGS) entry which is preliminary data.</text>
</comment>
<name>A0ABP6WH69_9ACTN</name>
<dbReference type="Pfam" id="PF14028">
    <property type="entry name" value="Lant_dehydr_C"/>
    <property type="match status" value="1"/>
</dbReference>
<dbReference type="NCBIfam" id="TIGR03891">
    <property type="entry name" value="thiopep_ocin"/>
    <property type="match status" value="1"/>
</dbReference>
<evidence type="ECO:0000313" key="4">
    <source>
        <dbReference type="Proteomes" id="UP001500630"/>
    </source>
</evidence>